<comment type="caution">
    <text evidence="3">The sequence shown here is derived from an EMBL/GenBank/DDBJ whole genome shotgun (WGS) entry which is preliminary data.</text>
</comment>
<dbReference type="PANTHER" id="PTHR12147">
    <property type="entry name" value="METALLOPEPTIDASE M28 FAMILY MEMBER"/>
    <property type="match status" value="1"/>
</dbReference>
<keyword evidence="1" id="KW-0732">Signal</keyword>
<dbReference type="EMBL" id="JBHTIF010000003">
    <property type="protein sequence ID" value="MFD0726872.1"/>
    <property type="molecule type" value="Genomic_DNA"/>
</dbReference>
<dbReference type="Gene3D" id="3.40.630.10">
    <property type="entry name" value="Zn peptidases"/>
    <property type="match status" value="1"/>
</dbReference>
<evidence type="ECO:0000259" key="2">
    <source>
        <dbReference type="Pfam" id="PF04389"/>
    </source>
</evidence>
<proteinExistence type="predicted"/>
<dbReference type="InterPro" id="IPR007484">
    <property type="entry name" value="Peptidase_M28"/>
</dbReference>
<dbReference type="PANTHER" id="PTHR12147:SF26">
    <property type="entry name" value="PEPTIDASE M28 DOMAIN-CONTAINING PROTEIN"/>
    <property type="match status" value="1"/>
</dbReference>
<sequence length="300" mass="32071">MHLPAFLRRAPLALAALLLAGGMLAQSALALDMPNPSEVAKTAWQADVAGMASADDNAGRRDYLRKRLDAAGMPAQVHTFLHGTVTGENLIADVSGRTEQPLLLIGAHSDRVSAGRGATDNASGSAVALALAERFRVQPLQRHRVQVAFWDLEEEGLRGAAAYVADKREKPALYVNFDVFGWGDSLWMMTPDDAHPLVARSRDAAQAQGLQITAGRQYPPTDHLAFLKAEWPAVSYSLVGATEIPNILAVFGGKEPESMPKVMKVIHSADDTIEHVDADAVAKGIDAVEAAIRAWDAGVE</sequence>
<protein>
    <submittedName>
        <fullName evidence="3">M28 family metallopeptidase</fullName>
    </submittedName>
</protein>
<organism evidence="3 4">
    <name type="scientific">Lysobacter brunescens</name>
    <dbReference type="NCBI Taxonomy" id="262323"/>
    <lineage>
        <taxon>Bacteria</taxon>
        <taxon>Pseudomonadati</taxon>
        <taxon>Pseudomonadota</taxon>
        <taxon>Gammaproteobacteria</taxon>
        <taxon>Lysobacterales</taxon>
        <taxon>Lysobacteraceae</taxon>
        <taxon>Lysobacter</taxon>
    </lineage>
</organism>
<evidence type="ECO:0000313" key="3">
    <source>
        <dbReference type="EMBL" id="MFD0726872.1"/>
    </source>
</evidence>
<accession>A0ABW2YEA6</accession>
<keyword evidence="4" id="KW-1185">Reference proteome</keyword>
<evidence type="ECO:0000256" key="1">
    <source>
        <dbReference type="SAM" id="SignalP"/>
    </source>
</evidence>
<dbReference type="RefSeq" id="WP_386825104.1">
    <property type="nucleotide sequence ID" value="NZ_JBHTIF010000003.1"/>
</dbReference>
<feature type="domain" description="Peptidase M28" evidence="2">
    <location>
        <begin position="89"/>
        <end position="287"/>
    </location>
</feature>
<feature type="chain" id="PRO_5045850747" evidence="1">
    <location>
        <begin position="31"/>
        <end position="300"/>
    </location>
</feature>
<dbReference type="Pfam" id="PF04389">
    <property type="entry name" value="Peptidase_M28"/>
    <property type="match status" value="1"/>
</dbReference>
<dbReference type="InterPro" id="IPR045175">
    <property type="entry name" value="M28_fam"/>
</dbReference>
<gene>
    <name evidence="3" type="ORF">ACFQ0E_14845</name>
</gene>
<reference evidence="4" key="1">
    <citation type="journal article" date="2019" name="Int. J. Syst. Evol. Microbiol.">
        <title>The Global Catalogue of Microorganisms (GCM) 10K type strain sequencing project: providing services to taxonomists for standard genome sequencing and annotation.</title>
        <authorList>
            <consortium name="The Broad Institute Genomics Platform"/>
            <consortium name="The Broad Institute Genome Sequencing Center for Infectious Disease"/>
            <person name="Wu L."/>
            <person name="Ma J."/>
        </authorList>
    </citation>
    <scope>NUCLEOTIDE SEQUENCE [LARGE SCALE GENOMIC DNA]</scope>
    <source>
        <strain evidence="4">CCUG 55585</strain>
    </source>
</reference>
<dbReference type="Proteomes" id="UP001597110">
    <property type="component" value="Unassembled WGS sequence"/>
</dbReference>
<name>A0ABW2YEA6_9GAMM</name>
<feature type="signal peptide" evidence="1">
    <location>
        <begin position="1"/>
        <end position="30"/>
    </location>
</feature>
<evidence type="ECO:0000313" key="4">
    <source>
        <dbReference type="Proteomes" id="UP001597110"/>
    </source>
</evidence>
<dbReference type="SUPFAM" id="SSF53187">
    <property type="entry name" value="Zn-dependent exopeptidases"/>
    <property type="match status" value="1"/>
</dbReference>